<sequence>MKEKLDEGMATLHDSYDNLGQQIINFRNEAVEIEKEIVKVGDAMSSKMKTLQVKADDIGNLAGESLHKHKKLLDGQSVALEGLETIRKFQSQAIEESRNTLQDLAEFGQRQQEELLHRQQQLQSAHDDLVENSKTMLAAQVSVSLSPIILTFECLLMLLS</sequence>
<reference evidence="1 2" key="1">
    <citation type="submission" date="2019-09" db="EMBL/GenBank/DDBJ databases">
        <title>A chromosome-level genome assembly of the Chinese tupelo Nyssa sinensis.</title>
        <authorList>
            <person name="Yang X."/>
            <person name="Kang M."/>
            <person name="Yang Y."/>
            <person name="Xiong H."/>
            <person name="Wang M."/>
            <person name="Zhang Z."/>
            <person name="Wang Z."/>
            <person name="Wu H."/>
            <person name="Ma T."/>
            <person name="Liu J."/>
            <person name="Xi Z."/>
        </authorList>
    </citation>
    <scope>NUCLEOTIDE SEQUENCE [LARGE SCALE GENOMIC DNA]</scope>
    <source>
        <strain evidence="1">J267</strain>
        <tissue evidence="1">Leaf</tissue>
    </source>
</reference>
<gene>
    <name evidence="1" type="ORF">F0562_002741</name>
</gene>
<dbReference type="AlphaFoldDB" id="A0A5J5BWQ8"/>
<dbReference type="PANTHER" id="PTHR33538">
    <property type="entry name" value="PROTEIN GAMETE EXPRESSED 1"/>
    <property type="match status" value="1"/>
</dbReference>
<dbReference type="EMBL" id="CM018032">
    <property type="protein sequence ID" value="KAA8546520.1"/>
    <property type="molecule type" value="Genomic_DNA"/>
</dbReference>
<keyword evidence="2" id="KW-1185">Reference proteome</keyword>
<evidence type="ECO:0000313" key="1">
    <source>
        <dbReference type="EMBL" id="KAA8546520.1"/>
    </source>
</evidence>
<name>A0A5J5BWQ8_9ASTE</name>
<dbReference type="InterPro" id="IPR040346">
    <property type="entry name" value="GEX1/Brambleberry"/>
</dbReference>
<dbReference type="Proteomes" id="UP000325577">
    <property type="component" value="Linkage Group LG1"/>
</dbReference>
<dbReference type="PANTHER" id="PTHR33538:SF2">
    <property type="entry name" value="PROTEIN GAMETE EXPRESSED 1"/>
    <property type="match status" value="1"/>
</dbReference>
<proteinExistence type="predicted"/>
<dbReference type="OrthoDB" id="1740182at2759"/>
<protein>
    <submittedName>
        <fullName evidence="1">Uncharacterized protein</fullName>
    </submittedName>
</protein>
<evidence type="ECO:0000313" key="2">
    <source>
        <dbReference type="Proteomes" id="UP000325577"/>
    </source>
</evidence>
<accession>A0A5J5BWQ8</accession>
<organism evidence="1 2">
    <name type="scientific">Nyssa sinensis</name>
    <dbReference type="NCBI Taxonomy" id="561372"/>
    <lineage>
        <taxon>Eukaryota</taxon>
        <taxon>Viridiplantae</taxon>
        <taxon>Streptophyta</taxon>
        <taxon>Embryophyta</taxon>
        <taxon>Tracheophyta</taxon>
        <taxon>Spermatophyta</taxon>
        <taxon>Magnoliopsida</taxon>
        <taxon>eudicotyledons</taxon>
        <taxon>Gunneridae</taxon>
        <taxon>Pentapetalae</taxon>
        <taxon>asterids</taxon>
        <taxon>Cornales</taxon>
        <taxon>Nyssaceae</taxon>
        <taxon>Nyssa</taxon>
    </lineage>
</organism>